<dbReference type="Gene3D" id="3.10.20.30">
    <property type="match status" value="1"/>
</dbReference>
<evidence type="ECO:0000259" key="1">
    <source>
        <dbReference type="Pfam" id="PF00111"/>
    </source>
</evidence>
<dbReference type="Pfam" id="PF00111">
    <property type="entry name" value="Fer2"/>
    <property type="match status" value="1"/>
</dbReference>
<dbReference type="RefSeq" id="WP_163476355.1">
    <property type="nucleotide sequence ID" value="NZ_JAAGWE010000014.1"/>
</dbReference>
<name>A0A6P0GG22_9ACTN</name>
<evidence type="ECO:0000313" key="3">
    <source>
        <dbReference type="Proteomes" id="UP000471126"/>
    </source>
</evidence>
<accession>A0A6P0GG22</accession>
<feature type="domain" description="2Fe-2S ferredoxin-type" evidence="1">
    <location>
        <begin position="10"/>
        <end position="63"/>
    </location>
</feature>
<dbReference type="InterPro" id="IPR001041">
    <property type="entry name" value="2Fe-2S_ferredoxin-type"/>
</dbReference>
<dbReference type="CDD" id="cd00207">
    <property type="entry name" value="fer2"/>
    <property type="match status" value="1"/>
</dbReference>
<reference evidence="2 3" key="1">
    <citation type="submission" date="2019-12" db="EMBL/GenBank/DDBJ databases">
        <title>WGS of CPCC 203550 I12A-02606.</title>
        <authorList>
            <person name="Jiang Z."/>
        </authorList>
    </citation>
    <scope>NUCLEOTIDE SEQUENCE [LARGE SCALE GENOMIC DNA]</scope>
    <source>
        <strain evidence="2 3">I12A-02606</strain>
    </source>
</reference>
<dbReference type="PANTHER" id="PTHR30212:SF2">
    <property type="entry name" value="PROTEIN YIIM"/>
    <property type="match status" value="1"/>
</dbReference>
<dbReference type="EMBL" id="JAAGWE010000014">
    <property type="protein sequence ID" value="NEM06186.1"/>
    <property type="molecule type" value="Genomic_DNA"/>
</dbReference>
<sequence length="72" mass="7489">MRWDARYPGLLDLAEACAVPVGSGCRTGTCHTCASPLLDGAVACTSPPLQAPEPGRVLVCCSTSRTDVVLDR</sequence>
<protein>
    <submittedName>
        <fullName evidence="2">2Fe-2S iron-sulfur cluster binding domain-containing protein</fullName>
    </submittedName>
</protein>
<dbReference type="InterPro" id="IPR036010">
    <property type="entry name" value="2Fe-2S_ferredoxin-like_sf"/>
</dbReference>
<evidence type="ECO:0000313" key="2">
    <source>
        <dbReference type="EMBL" id="NEM06186.1"/>
    </source>
</evidence>
<dbReference type="SUPFAM" id="SSF54292">
    <property type="entry name" value="2Fe-2S ferredoxin-like"/>
    <property type="match status" value="1"/>
</dbReference>
<organism evidence="2 3">
    <name type="scientific">Geodermatophilus normandii</name>
    <dbReference type="NCBI Taxonomy" id="1137989"/>
    <lineage>
        <taxon>Bacteria</taxon>
        <taxon>Bacillati</taxon>
        <taxon>Actinomycetota</taxon>
        <taxon>Actinomycetes</taxon>
        <taxon>Geodermatophilales</taxon>
        <taxon>Geodermatophilaceae</taxon>
        <taxon>Geodermatophilus</taxon>
    </lineage>
</organism>
<gene>
    <name evidence="2" type="ORF">GCU54_09180</name>
</gene>
<dbReference type="InterPro" id="IPR052353">
    <property type="entry name" value="Benzoxazolinone_Detox_Enz"/>
</dbReference>
<dbReference type="PANTHER" id="PTHR30212">
    <property type="entry name" value="PROTEIN YIIM"/>
    <property type="match status" value="1"/>
</dbReference>
<proteinExistence type="predicted"/>
<dbReference type="AlphaFoldDB" id="A0A6P0GG22"/>
<comment type="caution">
    <text evidence="2">The sequence shown here is derived from an EMBL/GenBank/DDBJ whole genome shotgun (WGS) entry which is preliminary data.</text>
</comment>
<dbReference type="Proteomes" id="UP000471126">
    <property type="component" value="Unassembled WGS sequence"/>
</dbReference>
<dbReference type="InterPro" id="IPR012675">
    <property type="entry name" value="Beta-grasp_dom_sf"/>
</dbReference>
<dbReference type="GO" id="GO:0051536">
    <property type="term" value="F:iron-sulfur cluster binding"/>
    <property type="evidence" value="ECO:0007669"/>
    <property type="project" value="InterPro"/>
</dbReference>